<name>A0A809S976_9PROT</name>
<proteinExistence type="predicted"/>
<dbReference type="SUPFAM" id="SSF52833">
    <property type="entry name" value="Thioredoxin-like"/>
    <property type="match status" value="2"/>
</dbReference>
<dbReference type="InterPro" id="IPR013766">
    <property type="entry name" value="Thioredoxin_domain"/>
</dbReference>
<dbReference type="PROSITE" id="PS51352">
    <property type="entry name" value="THIOREDOXIN_2"/>
    <property type="match status" value="2"/>
</dbReference>
<protein>
    <submittedName>
        <fullName evidence="4">Thioredoxin</fullName>
    </submittedName>
</protein>
<dbReference type="Gene3D" id="3.40.30.10">
    <property type="entry name" value="Glutaredoxin"/>
    <property type="match status" value="2"/>
</dbReference>
<dbReference type="Pfam" id="PF13098">
    <property type="entry name" value="Thioredoxin_2"/>
    <property type="match status" value="2"/>
</dbReference>
<evidence type="ECO:0000259" key="3">
    <source>
        <dbReference type="PROSITE" id="PS51352"/>
    </source>
</evidence>
<keyword evidence="1 2" id="KW-0732">Signal</keyword>
<dbReference type="InterPro" id="IPR041737">
    <property type="entry name" value="SoxW"/>
</dbReference>
<dbReference type="PANTHER" id="PTHR15337:SF11">
    <property type="entry name" value="THIOREDOXIN DOMAIN-CONTAINING PROTEIN"/>
    <property type="match status" value="1"/>
</dbReference>
<evidence type="ECO:0000256" key="2">
    <source>
        <dbReference type="SAM" id="SignalP"/>
    </source>
</evidence>
<accession>A0A809S976</accession>
<feature type="domain" description="Thioredoxin" evidence="3">
    <location>
        <begin position="12"/>
        <end position="148"/>
    </location>
</feature>
<evidence type="ECO:0000256" key="1">
    <source>
        <dbReference type="ARBA" id="ARBA00022729"/>
    </source>
</evidence>
<dbReference type="InterPro" id="IPR012336">
    <property type="entry name" value="Thioredoxin-like_fold"/>
</dbReference>
<dbReference type="KEGG" id="ddz:DSYM_07630"/>
<feature type="signal peptide" evidence="2">
    <location>
        <begin position="1"/>
        <end position="18"/>
    </location>
</feature>
<sequence length="325" mass="36588">MRALICSILILIAVPTKAEDMPAWFKESFLDIREDVAEAAKAGRRLMLYFHQDGCPYCAKLLRENFGDKTIAEKTRKHFDVIAINLWGDREVTDLAGKPTTEKAFAKALRVQFTPTLLMLDEQGGTALRLNGYIPPHQFHAALDYAGGKLERKQSYTDYLQAHVKEAASGTLHDAPWLMKAPLDLSKREGKPLLVLFEQKVCAGCDEMHAEGFPRPEVAELLKRFRAARVDIAANEALKAPQGKAATMREWARKLKIAYTPSLVFFDAAGKEVFRVEGYLRPFHLSSSLDYVATGAYKKQPEFQRFIEARAAARRAQGEKIELMK</sequence>
<dbReference type="CDD" id="cd02951">
    <property type="entry name" value="SoxW"/>
    <property type="match status" value="1"/>
</dbReference>
<evidence type="ECO:0000313" key="4">
    <source>
        <dbReference type="EMBL" id="BBO20064.1"/>
    </source>
</evidence>
<evidence type="ECO:0000313" key="5">
    <source>
        <dbReference type="Proteomes" id="UP000662914"/>
    </source>
</evidence>
<dbReference type="InterPro" id="IPR051099">
    <property type="entry name" value="AGR/TXD"/>
</dbReference>
<organism evidence="4 5">
    <name type="scientific">Candidatus Desulfobacillus denitrificans</name>
    <dbReference type="NCBI Taxonomy" id="2608985"/>
    <lineage>
        <taxon>Bacteria</taxon>
        <taxon>Pseudomonadati</taxon>
        <taxon>Pseudomonadota</taxon>
        <taxon>Betaproteobacteria</taxon>
        <taxon>Candidatus Desulfobacillus</taxon>
    </lineage>
</organism>
<feature type="domain" description="Thioredoxin" evidence="3">
    <location>
        <begin position="161"/>
        <end position="294"/>
    </location>
</feature>
<dbReference type="Proteomes" id="UP000662914">
    <property type="component" value="Chromosome"/>
</dbReference>
<reference evidence="4" key="1">
    <citation type="journal article" name="DNA Res.">
        <title>The physiological potential of anammox bacteria as revealed by their core genome structure.</title>
        <authorList>
            <person name="Okubo T."/>
            <person name="Toyoda A."/>
            <person name="Fukuhara K."/>
            <person name="Uchiyama I."/>
            <person name="Harigaya Y."/>
            <person name="Kuroiwa M."/>
            <person name="Suzuki T."/>
            <person name="Murakami Y."/>
            <person name="Suwa Y."/>
            <person name="Takami H."/>
        </authorList>
    </citation>
    <scope>NUCLEOTIDE SEQUENCE</scope>
    <source>
        <strain evidence="4">317325-3</strain>
    </source>
</reference>
<dbReference type="InterPro" id="IPR036249">
    <property type="entry name" value="Thioredoxin-like_sf"/>
</dbReference>
<dbReference type="EMBL" id="AP021857">
    <property type="protein sequence ID" value="BBO20064.1"/>
    <property type="molecule type" value="Genomic_DNA"/>
</dbReference>
<gene>
    <name evidence="4" type="ORF">DSYM_07630</name>
</gene>
<dbReference type="PANTHER" id="PTHR15337">
    <property type="entry name" value="ANTERIOR GRADIENT PROTEIN-RELATED"/>
    <property type="match status" value="1"/>
</dbReference>
<dbReference type="AlphaFoldDB" id="A0A809S976"/>
<feature type="chain" id="PRO_5035170366" evidence="2">
    <location>
        <begin position="19"/>
        <end position="325"/>
    </location>
</feature>